<organism evidence="2 3">
    <name type="scientific">Dreissena polymorpha</name>
    <name type="common">Zebra mussel</name>
    <name type="synonym">Mytilus polymorpha</name>
    <dbReference type="NCBI Taxonomy" id="45954"/>
    <lineage>
        <taxon>Eukaryota</taxon>
        <taxon>Metazoa</taxon>
        <taxon>Spiralia</taxon>
        <taxon>Lophotrochozoa</taxon>
        <taxon>Mollusca</taxon>
        <taxon>Bivalvia</taxon>
        <taxon>Autobranchia</taxon>
        <taxon>Heteroconchia</taxon>
        <taxon>Euheterodonta</taxon>
        <taxon>Imparidentia</taxon>
        <taxon>Neoheterodontei</taxon>
        <taxon>Myida</taxon>
        <taxon>Dreissenoidea</taxon>
        <taxon>Dreissenidae</taxon>
        <taxon>Dreissena</taxon>
    </lineage>
</organism>
<accession>A0A9D4RYL0</accession>
<evidence type="ECO:0000259" key="1">
    <source>
        <dbReference type="Pfam" id="PF19745"/>
    </source>
</evidence>
<proteinExistence type="predicted"/>
<dbReference type="Proteomes" id="UP000828390">
    <property type="component" value="Unassembled WGS sequence"/>
</dbReference>
<dbReference type="Gene3D" id="1.10.287.1060">
    <property type="entry name" value="ESAT-6-like"/>
    <property type="match status" value="1"/>
</dbReference>
<gene>
    <name evidence="2" type="ORF">DPMN_007828</name>
</gene>
<feature type="domain" description="Alpha-(1,6)-fucosyltransferase N- and catalytic" evidence="1">
    <location>
        <begin position="51"/>
        <end position="169"/>
    </location>
</feature>
<dbReference type="EMBL" id="JAIWYP010000001">
    <property type="protein sequence ID" value="KAH3883860.1"/>
    <property type="molecule type" value="Genomic_DNA"/>
</dbReference>
<evidence type="ECO:0000313" key="2">
    <source>
        <dbReference type="EMBL" id="KAH3883860.1"/>
    </source>
</evidence>
<protein>
    <recommendedName>
        <fullName evidence="1">Alpha-(1,6)-fucosyltransferase N- and catalytic domain-containing protein</fullName>
    </recommendedName>
</protein>
<evidence type="ECO:0000313" key="3">
    <source>
        <dbReference type="Proteomes" id="UP000828390"/>
    </source>
</evidence>
<dbReference type="Pfam" id="PF19745">
    <property type="entry name" value="FUT8_N_cat"/>
    <property type="match status" value="1"/>
</dbReference>
<dbReference type="InterPro" id="IPR045573">
    <property type="entry name" value="Fut8_N_cat"/>
</dbReference>
<dbReference type="AlphaFoldDB" id="A0A9D4RYL0"/>
<reference evidence="2" key="1">
    <citation type="journal article" date="2019" name="bioRxiv">
        <title>The Genome of the Zebra Mussel, Dreissena polymorpha: A Resource for Invasive Species Research.</title>
        <authorList>
            <person name="McCartney M.A."/>
            <person name="Auch B."/>
            <person name="Kono T."/>
            <person name="Mallez S."/>
            <person name="Zhang Y."/>
            <person name="Obille A."/>
            <person name="Becker A."/>
            <person name="Abrahante J.E."/>
            <person name="Garbe J."/>
            <person name="Badalamenti J.P."/>
            <person name="Herman A."/>
            <person name="Mangelson H."/>
            <person name="Liachko I."/>
            <person name="Sullivan S."/>
            <person name="Sone E.D."/>
            <person name="Koren S."/>
            <person name="Silverstein K.A.T."/>
            <person name="Beckman K.B."/>
            <person name="Gohl D.M."/>
        </authorList>
    </citation>
    <scope>NUCLEOTIDE SEQUENCE</scope>
    <source>
        <strain evidence="2">Duluth1</strain>
        <tissue evidence="2">Whole animal</tissue>
    </source>
</reference>
<reference evidence="2" key="2">
    <citation type="submission" date="2020-11" db="EMBL/GenBank/DDBJ databases">
        <authorList>
            <person name="McCartney M.A."/>
            <person name="Auch B."/>
            <person name="Kono T."/>
            <person name="Mallez S."/>
            <person name="Becker A."/>
            <person name="Gohl D.M."/>
            <person name="Silverstein K.A.T."/>
            <person name="Koren S."/>
            <person name="Bechman K.B."/>
            <person name="Herman A."/>
            <person name="Abrahante J.E."/>
            <person name="Garbe J."/>
        </authorList>
    </citation>
    <scope>NUCLEOTIDE SEQUENCE</scope>
    <source>
        <strain evidence="2">Duluth1</strain>
        <tissue evidence="2">Whole animal</tissue>
    </source>
</reference>
<comment type="caution">
    <text evidence="2">The sequence shown here is derived from an EMBL/GenBank/DDBJ whole genome shotgun (WGS) entry which is preliminary data.</text>
</comment>
<name>A0A9D4RYL0_DREPO</name>
<sequence length="174" mass="20202">MFVCCFHLTIRIAIRIVSYTLYRDAYRIVSVLEFELSPNENKFKEFEIPSERKMEAKGQLDHSSKESEVIDGPSLEHEVARRELERVPDELNMYLHAKLTQIQKKVSDPNLVKEVNNIIEISGDIYKKLKSDQNKFANAVDGAGEWRKRENLRLTDLVQRRLEYVQASSESSGL</sequence>
<keyword evidence="3" id="KW-1185">Reference proteome</keyword>